<evidence type="ECO:0000313" key="3">
    <source>
        <dbReference type="Proteomes" id="UP000001401"/>
    </source>
</evidence>
<proteinExistence type="predicted"/>
<dbReference type="KEGG" id="bco:Bcell_2741"/>
<evidence type="ECO:0000256" key="1">
    <source>
        <dbReference type="SAM" id="MobiDB-lite"/>
    </source>
</evidence>
<dbReference type="eggNOG" id="ENOG5030DC1">
    <property type="taxonomic scope" value="Bacteria"/>
</dbReference>
<keyword evidence="3" id="KW-1185">Reference proteome</keyword>
<dbReference type="AlphaFoldDB" id="E6TVH9"/>
<evidence type="ECO:0000313" key="2">
    <source>
        <dbReference type="EMBL" id="ADU30996.1"/>
    </source>
</evidence>
<sequence length="230" mass="26843">MNYSLLENGADSLKGAHDSLRSFDNQIDGTDHNLKDAVIFLNHGIEILFKLILKEHSPALMFSNLKEYQNAKVKMKKGGESDVFDVNSSLRTVSLEEAVKRVELLCDIEITDQLKSYILYINKIRNKIMHYSISLSEQQLHELTSKLKLCYEESIKFLEIHIDGLKEKIEDSRFEMTYDEYLTEQAEIMAEMLYEDARIEEMERQQELMQEAEQDSLGDMMDQMEDETNH</sequence>
<dbReference type="EMBL" id="CP002394">
    <property type="protein sequence ID" value="ADU30996.1"/>
    <property type="molecule type" value="Genomic_DNA"/>
</dbReference>
<dbReference type="RefSeq" id="WP_013489329.1">
    <property type="nucleotide sequence ID" value="NC_014829.1"/>
</dbReference>
<feature type="region of interest" description="Disordered" evidence="1">
    <location>
        <begin position="208"/>
        <end position="230"/>
    </location>
</feature>
<accession>E6TVH9</accession>
<dbReference type="OrthoDB" id="2843813at2"/>
<dbReference type="Proteomes" id="UP000001401">
    <property type="component" value="Chromosome"/>
</dbReference>
<name>E6TVH9_EVAC2</name>
<gene>
    <name evidence="2" type="ordered locus">Bcell_2741</name>
</gene>
<organism evidence="2 3">
    <name type="scientific">Evansella cellulosilytica (strain ATCC 21833 / DSM 2522 / FERM P-1141 / JCM 9156 / N-4)</name>
    <name type="common">Bacillus cellulosilyticus</name>
    <dbReference type="NCBI Taxonomy" id="649639"/>
    <lineage>
        <taxon>Bacteria</taxon>
        <taxon>Bacillati</taxon>
        <taxon>Bacillota</taxon>
        <taxon>Bacilli</taxon>
        <taxon>Bacillales</taxon>
        <taxon>Bacillaceae</taxon>
        <taxon>Evansella</taxon>
    </lineage>
</organism>
<feature type="compositionally biased region" description="Acidic residues" evidence="1">
    <location>
        <begin position="210"/>
        <end position="230"/>
    </location>
</feature>
<dbReference type="HOGENOM" id="CLU_1232979_0_0_9"/>
<reference evidence="2" key="1">
    <citation type="submission" date="2010-12" db="EMBL/GenBank/DDBJ databases">
        <title>Complete sequence of Bacillus cellulosilyticus DSM 2522.</title>
        <authorList>
            <consortium name="US DOE Joint Genome Institute"/>
            <person name="Lucas S."/>
            <person name="Copeland A."/>
            <person name="Lapidus A."/>
            <person name="Cheng J.-F."/>
            <person name="Bruce D."/>
            <person name="Goodwin L."/>
            <person name="Pitluck S."/>
            <person name="Chertkov O."/>
            <person name="Detter J.C."/>
            <person name="Han C."/>
            <person name="Tapia R."/>
            <person name="Land M."/>
            <person name="Hauser L."/>
            <person name="Jeffries C."/>
            <person name="Kyrpides N."/>
            <person name="Ivanova N."/>
            <person name="Mikhailova N."/>
            <person name="Brumm P."/>
            <person name="Mead D."/>
            <person name="Woyke T."/>
        </authorList>
    </citation>
    <scope>NUCLEOTIDE SEQUENCE [LARGE SCALE GENOMIC DNA]</scope>
    <source>
        <strain evidence="2">DSM 2522</strain>
    </source>
</reference>
<protein>
    <submittedName>
        <fullName evidence="2">Uncharacterized protein</fullName>
    </submittedName>
</protein>